<feature type="non-terminal residue" evidence="1">
    <location>
        <position position="1"/>
    </location>
</feature>
<dbReference type="AlphaFoldDB" id="A0A9N9NXA9"/>
<organism evidence="1 2">
    <name type="scientific">Cetraspora pellucida</name>
    <dbReference type="NCBI Taxonomy" id="1433469"/>
    <lineage>
        <taxon>Eukaryota</taxon>
        <taxon>Fungi</taxon>
        <taxon>Fungi incertae sedis</taxon>
        <taxon>Mucoromycota</taxon>
        <taxon>Glomeromycotina</taxon>
        <taxon>Glomeromycetes</taxon>
        <taxon>Diversisporales</taxon>
        <taxon>Gigasporaceae</taxon>
        <taxon>Cetraspora</taxon>
    </lineage>
</organism>
<gene>
    <name evidence="1" type="ORF">CPELLU_LOCUS15948</name>
</gene>
<accession>A0A9N9NXA9</accession>
<protein>
    <submittedName>
        <fullName evidence="1">10277_t:CDS:1</fullName>
    </submittedName>
</protein>
<evidence type="ECO:0000313" key="1">
    <source>
        <dbReference type="EMBL" id="CAG8772537.1"/>
    </source>
</evidence>
<evidence type="ECO:0000313" key="2">
    <source>
        <dbReference type="Proteomes" id="UP000789759"/>
    </source>
</evidence>
<sequence length="47" mass="5361">QLDSLFSYGVPVLVTLRRLCSIVWVLFVELDSCLFWGVEMAQDLEGI</sequence>
<proteinExistence type="predicted"/>
<reference evidence="1" key="1">
    <citation type="submission" date="2021-06" db="EMBL/GenBank/DDBJ databases">
        <authorList>
            <person name="Kallberg Y."/>
            <person name="Tangrot J."/>
            <person name="Rosling A."/>
        </authorList>
    </citation>
    <scope>NUCLEOTIDE SEQUENCE</scope>
    <source>
        <strain evidence="1">FL966</strain>
    </source>
</reference>
<comment type="caution">
    <text evidence="1">The sequence shown here is derived from an EMBL/GenBank/DDBJ whole genome shotgun (WGS) entry which is preliminary data.</text>
</comment>
<dbReference type="EMBL" id="CAJVQA010022176">
    <property type="protein sequence ID" value="CAG8772537.1"/>
    <property type="molecule type" value="Genomic_DNA"/>
</dbReference>
<name>A0A9N9NXA9_9GLOM</name>
<dbReference type="Proteomes" id="UP000789759">
    <property type="component" value="Unassembled WGS sequence"/>
</dbReference>
<keyword evidence="2" id="KW-1185">Reference proteome</keyword>